<proteinExistence type="inferred from homology"/>
<dbReference type="InterPro" id="IPR050860">
    <property type="entry name" value="FeoB_GTPase"/>
</dbReference>
<evidence type="ECO:0000313" key="16">
    <source>
        <dbReference type="Proteomes" id="UP001366060"/>
    </source>
</evidence>
<keyword evidence="3" id="KW-1003">Cell membrane</keyword>
<protein>
    <recommendedName>
        <fullName evidence="12 13">Ferrous iron transport protein B</fullName>
    </recommendedName>
</protein>
<dbReference type="NCBIfam" id="TIGR00231">
    <property type="entry name" value="small_GTP"/>
    <property type="match status" value="1"/>
</dbReference>
<dbReference type="Pfam" id="PF17910">
    <property type="entry name" value="FeoB_Cyto"/>
    <property type="match status" value="1"/>
</dbReference>
<organism evidence="15 16">
    <name type="scientific">Psychromonas arctica</name>
    <dbReference type="NCBI Taxonomy" id="168275"/>
    <lineage>
        <taxon>Bacteria</taxon>
        <taxon>Pseudomonadati</taxon>
        <taxon>Pseudomonadota</taxon>
        <taxon>Gammaproteobacteria</taxon>
        <taxon>Alteromonadales</taxon>
        <taxon>Psychromonadaceae</taxon>
        <taxon>Psychromonas</taxon>
    </lineage>
</organism>
<feature type="transmembrane region" description="Helical" evidence="13">
    <location>
        <begin position="407"/>
        <end position="427"/>
    </location>
</feature>
<keyword evidence="5 13" id="KW-0812">Transmembrane</keyword>
<dbReference type="InterPro" id="IPR027417">
    <property type="entry name" value="P-loop_NTPase"/>
</dbReference>
<dbReference type="Pfam" id="PF07670">
    <property type="entry name" value="Gate"/>
    <property type="match status" value="2"/>
</dbReference>
<feature type="transmembrane region" description="Helical" evidence="13">
    <location>
        <begin position="434"/>
        <end position="455"/>
    </location>
</feature>
<evidence type="ECO:0000256" key="12">
    <source>
        <dbReference type="NCBIfam" id="TIGR00437"/>
    </source>
</evidence>
<accession>A0ABU9H8K8</accession>
<keyword evidence="10 13" id="KW-0342">GTP-binding</keyword>
<keyword evidence="6" id="KW-0547">Nucleotide-binding</keyword>
<evidence type="ECO:0000256" key="9">
    <source>
        <dbReference type="ARBA" id="ARBA00023065"/>
    </source>
</evidence>
<evidence type="ECO:0000256" key="13">
    <source>
        <dbReference type="RuleBase" id="RU362098"/>
    </source>
</evidence>
<comment type="subcellular location">
    <subcellularLocation>
        <location evidence="13">Cell inner membrane</location>
        <topology evidence="13">Multi-pass membrane protein</topology>
    </subcellularLocation>
    <subcellularLocation>
        <location evidence="1">Cell membrane</location>
        <topology evidence="1">Multi-pass membrane protein</topology>
    </subcellularLocation>
</comment>
<dbReference type="PROSITE" id="PS51711">
    <property type="entry name" value="G_FEOB"/>
    <property type="match status" value="1"/>
</dbReference>
<evidence type="ECO:0000256" key="8">
    <source>
        <dbReference type="ARBA" id="ARBA00023004"/>
    </source>
</evidence>
<evidence type="ECO:0000256" key="6">
    <source>
        <dbReference type="ARBA" id="ARBA00022741"/>
    </source>
</evidence>
<dbReference type="Gene3D" id="3.40.50.300">
    <property type="entry name" value="P-loop containing nucleotide triphosphate hydrolases"/>
    <property type="match status" value="1"/>
</dbReference>
<dbReference type="CDD" id="cd01879">
    <property type="entry name" value="FeoB"/>
    <property type="match status" value="1"/>
</dbReference>
<feature type="transmembrane region" description="Helical" evidence="13">
    <location>
        <begin position="363"/>
        <end position="387"/>
    </location>
</feature>
<evidence type="ECO:0000256" key="1">
    <source>
        <dbReference type="ARBA" id="ARBA00004651"/>
    </source>
</evidence>
<evidence type="ECO:0000256" key="11">
    <source>
        <dbReference type="ARBA" id="ARBA00023136"/>
    </source>
</evidence>
<dbReference type="Proteomes" id="UP001366060">
    <property type="component" value="Unassembled WGS sequence"/>
</dbReference>
<evidence type="ECO:0000256" key="7">
    <source>
        <dbReference type="ARBA" id="ARBA00022989"/>
    </source>
</evidence>
<dbReference type="InterPro" id="IPR003373">
    <property type="entry name" value="Fe2_transport_prot-B"/>
</dbReference>
<keyword evidence="4 13" id="KW-0410">Iron transport</keyword>
<dbReference type="NCBIfam" id="TIGR00437">
    <property type="entry name" value="feoB"/>
    <property type="match status" value="1"/>
</dbReference>
<feature type="transmembrane region" description="Helical" evidence="13">
    <location>
        <begin position="300"/>
        <end position="323"/>
    </location>
</feature>
<keyword evidence="11 13" id="KW-0472">Membrane</keyword>
<comment type="similarity">
    <text evidence="13">Belongs to the TRAFAC class TrmE-Era-EngA-EngB-Septin-like GTPase superfamily. FeoB GTPase (TC 9.A.8) family.</text>
</comment>
<dbReference type="InterPro" id="IPR005225">
    <property type="entry name" value="Small_GTP-bd"/>
</dbReference>
<dbReference type="InterPro" id="IPR041069">
    <property type="entry name" value="FeoB_Cyto"/>
</dbReference>
<gene>
    <name evidence="15" type="primary">feoB</name>
    <name evidence="15" type="ORF">V6255_03610</name>
</gene>
<dbReference type="EMBL" id="JBAKBA010000005">
    <property type="protein sequence ID" value="MEL0658219.1"/>
    <property type="molecule type" value="Genomic_DNA"/>
</dbReference>
<reference evidence="15 16" key="1">
    <citation type="submission" date="2024-02" db="EMBL/GenBank/DDBJ databases">
        <title>Bacteria isolated from the canopy kelp, Nereocystis luetkeana.</title>
        <authorList>
            <person name="Pfister C.A."/>
            <person name="Younker I.T."/>
            <person name="Light S.H."/>
        </authorList>
    </citation>
    <scope>NUCLEOTIDE SEQUENCE [LARGE SCALE GENOMIC DNA]</scope>
    <source>
        <strain evidence="15 16">TI.2.07</strain>
    </source>
</reference>
<dbReference type="InterPro" id="IPR006073">
    <property type="entry name" value="GTP-bd"/>
</dbReference>
<dbReference type="InterPro" id="IPR030389">
    <property type="entry name" value="G_FEOB_dom"/>
</dbReference>
<evidence type="ECO:0000259" key="14">
    <source>
        <dbReference type="PROSITE" id="PS51711"/>
    </source>
</evidence>
<dbReference type="Gene3D" id="1.10.287.1770">
    <property type="match status" value="1"/>
</dbReference>
<feature type="transmembrane region" description="Helical" evidence="13">
    <location>
        <begin position="467"/>
        <end position="486"/>
    </location>
</feature>
<evidence type="ECO:0000256" key="4">
    <source>
        <dbReference type="ARBA" id="ARBA00022496"/>
    </source>
</evidence>
<sequence>MTLNIATIGNPNSGKTTLFNALTGGHQRVGNWSGVTVEKKTGHFILDNGKNVKIIDLPGIYNLDNDQLGTSLDERIAFEYIMQNQPDIVMNIIDASCLERSLYLTLQLLELGLPVVMVLNKMDLADKQHLVINVNALSKQLGCPVICLSAHDQQAVNKLIRTFTSLDLANLNNQLILDYGNELQPVINETSQLLDKLIQSSDKLEKSFNNLIQLNKKALAIKCIEGEQSILSEFNGEDKHTINHLKNSLSIDLDLQIADVRYTFIYALTQQAVREKRHLSKTLSEKIDTITLNRYTGIPVFLLVMYLMFMFAINIGSAFIDFFDIASGAIFVDETAHWLGVINAPEWIINVLAYGVGNGIQTVMTFIPVIACLYLFLAMLESSGYLARAAFVIDRLMQFIGLPGKSFVPMIVGFGCTVPAVMAARTLEKERERLLTVIMSPFMSCGARLPVYALFASAFFPEQGQNIVFLLYLIGILVAVLTGYVLSRTILPGKSENMFLEIPDYEIPTIKNTLIKTWQKLKGFVFGAGQTIVLVVTILNVVNSVGIDGSFGHQDSDSSLLSQGAQIITPILSPLGINNDNWPATVGIVTGIFAKEAVVGTLNNLYSSINSEDEIEITLLGKLNAAIATIPENLMGIDIADPLGISVGDLTNLESAAEEQGVDLTIYSNIKQAFISQEAAFAYLLFILLYAPCAAAMGAIVREVGVSWARFVAIWSTAIAYIVSVAYYQVATFSLHPMNSLAYLLSGLLIIMTVLYKLKHRGNLLAGVSISTEHKLI</sequence>
<keyword evidence="8 13" id="KW-0408">Iron</keyword>
<feature type="transmembrane region" description="Helical" evidence="13">
    <location>
        <begin position="524"/>
        <end position="542"/>
    </location>
</feature>
<feature type="transmembrane region" description="Helical" evidence="13">
    <location>
        <begin position="708"/>
        <end position="728"/>
    </location>
</feature>
<feature type="transmembrane region" description="Helical" evidence="13">
    <location>
        <begin position="335"/>
        <end position="356"/>
    </location>
</feature>
<dbReference type="InterPro" id="IPR011642">
    <property type="entry name" value="Gate_dom"/>
</dbReference>
<dbReference type="PANTHER" id="PTHR43185:SF1">
    <property type="entry name" value="FE(2+) TRANSPORTER FEOB"/>
    <property type="match status" value="1"/>
</dbReference>
<feature type="transmembrane region" description="Helical" evidence="13">
    <location>
        <begin position="740"/>
        <end position="758"/>
    </location>
</feature>
<keyword evidence="2 13" id="KW-0813">Transport</keyword>
<feature type="transmembrane region" description="Helical" evidence="13">
    <location>
        <begin position="680"/>
        <end position="701"/>
    </location>
</feature>
<evidence type="ECO:0000256" key="10">
    <source>
        <dbReference type="ARBA" id="ARBA00023134"/>
    </source>
</evidence>
<dbReference type="RefSeq" id="WP_341626914.1">
    <property type="nucleotide sequence ID" value="NZ_JBAKBA010000005.1"/>
</dbReference>
<dbReference type="PRINTS" id="PR00326">
    <property type="entry name" value="GTP1OBG"/>
</dbReference>
<dbReference type="InterPro" id="IPR011640">
    <property type="entry name" value="Fe2_transport_prot_B_C"/>
</dbReference>
<evidence type="ECO:0000313" key="15">
    <source>
        <dbReference type="EMBL" id="MEL0658219.1"/>
    </source>
</evidence>
<dbReference type="SUPFAM" id="SSF52540">
    <property type="entry name" value="P-loop containing nucleoside triphosphate hydrolases"/>
    <property type="match status" value="1"/>
</dbReference>
<dbReference type="Pfam" id="PF02421">
    <property type="entry name" value="FeoB_N"/>
    <property type="match status" value="1"/>
</dbReference>
<name>A0ABU9H8K8_9GAMM</name>
<comment type="caution">
    <text evidence="15">The sequence shown here is derived from an EMBL/GenBank/DDBJ whole genome shotgun (WGS) entry which is preliminary data.</text>
</comment>
<keyword evidence="7 13" id="KW-1133">Transmembrane helix</keyword>
<keyword evidence="9" id="KW-0406">Ion transport</keyword>
<dbReference type="Pfam" id="PF07664">
    <property type="entry name" value="FeoB_C"/>
    <property type="match status" value="1"/>
</dbReference>
<dbReference type="NCBIfam" id="NF007105">
    <property type="entry name" value="PRK09554.1"/>
    <property type="match status" value="1"/>
</dbReference>
<evidence type="ECO:0000256" key="3">
    <source>
        <dbReference type="ARBA" id="ARBA00022475"/>
    </source>
</evidence>
<evidence type="ECO:0000256" key="2">
    <source>
        <dbReference type="ARBA" id="ARBA00022448"/>
    </source>
</evidence>
<keyword evidence="16" id="KW-1185">Reference proteome</keyword>
<comment type="function">
    <text evidence="13">Probable transporter of a GTP-driven Fe(2+) uptake system.</text>
</comment>
<dbReference type="PANTHER" id="PTHR43185">
    <property type="entry name" value="FERROUS IRON TRANSPORT PROTEIN B"/>
    <property type="match status" value="1"/>
</dbReference>
<feature type="domain" description="FeoB-type G" evidence="14">
    <location>
        <begin position="2"/>
        <end position="169"/>
    </location>
</feature>
<evidence type="ECO:0000256" key="5">
    <source>
        <dbReference type="ARBA" id="ARBA00022692"/>
    </source>
</evidence>